<reference evidence="2 3" key="1">
    <citation type="journal article" date="2016" name="Sci. Rep.">
        <title>Peltaster fructicola genome reveals evolution from an invasive phytopathogen to an ectophytic parasite.</title>
        <authorList>
            <person name="Xu C."/>
            <person name="Chen H."/>
            <person name="Gleason M.L."/>
            <person name="Xu J.R."/>
            <person name="Liu H."/>
            <person name="Zhang R."/>
            <person name="Sun G."/>
        </authorList>
    </citation>
    <scope>NUCLEOTIDE SEQUENCE [LARGE SCALE GENOMIC DNA]</scope>
    <source>
        <strain evidence="2 3">LNHT1506</strain>
    </source>
</reference>
<dbReference type="Proteomes" id="UP000503462">
    <property type="component" value="Chromosome 3"/>
</dbReference>
<sequence length="352" mass="39466">MANDPVFTLPISGSPVLDSMPTTDINSSNWLAPSTVCSIRAEIQPWTDKKQVAFNDDYMTPFPTTQLDSHPWTQFTKPLMPHHTIAPPVLGTSFPAHHYAYVNSLNRPRSSPSTFGPGPDTYDWPVSSGLGIHYPPDLPPVTVPGDLFAGSDIFSRDTPELKAPVPRRPYQVIAPNPAGIPTKRGRDEDGLDVDSSMGKRRRRAASVSTADLTDDDRYLVQLKEDENLPWKEIATRFSTDKGKSFQVPALQMRYKRLREKFRIWEEQDVHALKLANEYWTKYKWEIISQKMTEFGSPERWPARSCARKWQEIELTTASSLAAASAGITPALTQYAGSPIHDGPMHFAFLPIS</sequence>
<dbReference type="OrthoDB" id="5421421at2759"/>
<evidence type="ECO:0008006" key="4">
    <source>
        <dbReference type="Google" id="ProtNLM"/>
    </source>
</evidence>
<feature type="region of interest" description="Disordered" evidence="1">
    <location>
        <begin position="170"/>
        <end position="207"/>
    </location>
</feature>
<gene>
    <name evidence="2" type="ORF">AMS68_003991</name>
</gene>
<dbReference type="AlphaFoldDB" id="A0A6H0XUR5"/>
<proteinExistence type="predicted"/>
<accession>A0A6H0XUR5</accession>
<evidence type="ECO:0000313" key="2">
    <source>
        <dbReference type="EMBL" id="QIW98473.1"/>
    </source>
</evidence>
<evidence type="ECO:0000256" key="1">
    <source>
        <dbReference type="SAM" id="MobiDB-lite"/>
    </source>
</evidence>
<dbReference type="EMBL" id="CP051141">
    <property type="protein sequence ID" value="QIW98473.1"/>
    <property type="molecule type" value="Genomic_DNA"/>
</dbReference>
<name>A0A6H0XUR5_9PEZI</name>
<organism evidence="2 3">
    <name type="scientific">Peltaster fructicola</name>
    <dbReference type="NCBI Taxonomy" id="286661"/>
    <lineage>
        <taxon>Eukaryota</taxon>
        <taxon>Fungi</taxon>
        <taxon>Dikarya</taxon>
        <taxon>Ascomycota</taxon>
        <taxon>Pezizomycotina</taxon>
        <taxon>Dothideomycetes</taxon>
        <taxon>Dothideomycetes incertae sedis</taxon>
        <taxon>Peltaster</taxon>
    </lineage>
</organism>
<evidence type="ECO:0000313" key="3">
    <source>
        <dbReference type="Proteomes" id="UP000503462"/>
    </source>
</evidence>
<protein>
    <recommendedName>
        <fullName evidence="4">Myb-like domain-containing protein</fullName>
    </recommendedName>
</protein>
<keyword evidence="3" id="KW-1185">Reference proteome</keyword>